<dbReference type="EMBL" id="GBRH01241077">
    <property type="protein sequence ID" value="JAD56818.1"/>
    <property type="molecule type" value="Transcribed_RNA"/>
</dbReference>
<reference evidence="1" key="1">
    <citation type="submission" date="2014-09" db="EMBL/GenBank/DDBJ databases">
        <authorList>
            <person name="Magalhaes I.L.F."/>
            <person name="Oliveira U."/>
            <person name="Santos F.R."/>
            <person name="Vidigal T.H.D.A."/>
            <person name="Brescovit A.D."/>
            <person name="Santos A.J."/>
        </authorList>
    </citation>
    <scope>NUCLEOTIDE SEQUENCE</scope>
    <source>
        <tissue evidence="1">Shoot tissue taken approximately 20 cm above the soil surface</tissue>
    </source>
</reference>
<dbReference type="AlphaFoldDB" id="A0A0A9B3T7"/>
<name>A0A0A9B3T7_ARUDO</name>
<reference evidence="1" key="2">
    <citation type="journal article" date="2015" name="Data Brief">
        <title>Shoot transcriptome of the giant reed, Arundo donax.</title>
        <authorList>
            <person name="Barrero R.A."/>
            <person name="Guerrero F.D."/>
            <person name="Moolhuijzen P."/>
            <person name="Goolsby J.A."/>
            <person name="Tidwell J."/>
            <person name="Bellgard S.E."/>
            <person name="Bellgard M.I."/>
        </authorList>
    </citation>
    <scope>NUCLEOTIDE SEQUENCE</scope>
    <source>
        <tissue evidence="1">Shoot tissue taken approximately 20 cm above the soil surface</tissue>
    </source>
</reference>
<evidence type="ECO:0000313" key="1">
    <source>
        <dbReference type="EMBL" id="JAD56818.1"/>
    </source>
</evidence>
<sequence length="21" mass="2715">MERLRWRNRRGRAYLDVLRVV</sequence>
<proteinExistence type="predicted"/>
<protein>
    <submittedName>
        <fullName evidence="1">Uncharacterized protein</fullName>
    </submittedName>
</protein>
<accession>A0A0A9B3T7</accession>
<organism evidence="1">
    <name type="scientific">Arundo donax</name>
    <name type="common">Giant reed</name>
    <name type="synonym">Donax arundinaceus</name>
    <dbReference type="NCBI Taxonomy" id="35708"/>
    <lineage>
        <taxon>Eukaryota</taxon>
        <taxon>Viridiplantae</taxon>
        <taxon>Streptophyta</taxon>
        <taxon>Embryophyta</taxon>
        <taxon>Tracheophyta</taxon>
        <taxon>Spermatophyta</taxon>
        <taxon>Magnoliopsida</taxon>
        <taxon>Liliopsida</taxon>
        <taxon>Poales</taxon>
        <taxon>Poaceae</taxon>
        <taxon>PACMAD clade</taxon>
        <taxon>Arundinoideae</taxon>
        <taxon>Arundineae</taxon>
        <taxon>Arundo</taxon>
    </lineage>
</organism>